<dbReference type="InterPro" id="IPR039261">
    <property type="entry name" value="FNR_nucleotide-bd"/>
</dbReference>
<dbReference type="InterPro" id="IPR023173">
    <property type="entry name" value="NADPH_Cyt_P450_Rdtase_alpha"/>
</dbReference>
<dbReference type="InterPro" id="IPR029039">
    <property type="entry name" value="Flavoprotein-like_sf"/>
</dbReference>
<dbReference type="GO" id="GO:0050660">
    <property type="term" value="F:flavin adenine dinucleotide binding"/>
    <property type="evidence" value="ECO:0007669"/>
    <property type="project" value="TreeGrafter"/>
</dbReference>
<keyword evidence="12 14" id="KW-0408">Iron</keyword>
<dbReference type="CDD" id="cd11068">
    <property type="entry name" value="CYP120A1"/>
    <property type="match status" value="1"/>
</dbReference>
<dbReference type="SUPFAM" id="SSF52343">
    <property type="entry name" value="Ferredoxin reductase-like, C-terminal NADP-linked domain"/>
    <property type="match status" value="1"/>
</dbReference>
<dbReference type="PANTHER" id="PTHR19384:SF127">
    <property type="entry name" value="BIFUNCTIONAL CYTOCHROME P450_NADPH--P450 REDUCTASE"/>
    <property type="match status" value="1"/>
</dbReference>
<keyword evidence="6 14" id="KW-0288">FMN</keyword>
<evidence type="ECO:0000256" key="16">
    <source>
        <dbReference type="SAM" id="MobiDB-lite"/>
    </source>
</evidence>
<keyword evidence="3 14" id="KW-0813">Transport</keyword>
<dbReference type="FunFam" id="1.10.630.10:FF:000040">
    <property type="entry name" value="Bifunctional cytochrome P450/NADPH--P450 reductase"/>
    <property type="match status" value="1"/>
</dbReference>
<dbReference type="CDD" id="cd06206">
    <property type="entry name" value="bifunctional_CYPOR"/>
    <property type="match status" value="1"/>
</dbReference>
<dbReference type="SUPFAM" id="SSF52218">
    <property type="entry name" value="Flavoproteins"/>
    <property type="match status" value="1"/>
</dbReference>
<dbReference type="PROSITE" id="PS50902">
    <property type="entry name" value="FLAVODOXIN_LIKE"/>
    <property type="match status" value="1"/>
</dbReference>
<evidence type="ECO:0000256" key="3">
    <source>
        <dbReference type="ARBA" id="ARBA00022448"/>
    </source>
</evidence>
<dbReference type="PANTHER" id="PTHR19384">
    <property type="entry name" value="NITRIC OXIDE SYNTHASE-RELATED"/>
    <property type="match status" value="1"/>
</dbReference>
<feature type="domain" description="FAD-binding FR-type" evidence="18">
    <location>
        <begin position="705"/>
        <end position="964"/>
    </location>
</feature>
<dbReference type="SUPFAM" id="SSF48264">
    <property type="entry name" value="Cytochrome P450"/>
    <property type="match status" value="1"/>
</dbReference>
<evidence type="ECO:0000256" key="7">
    <source>
        <dbReference type="ARBA" id="ARBA00022723"/>
    </source>
</evidence>
<dbReference type="Pfam" id="PF00258">
    <property type="entry name" value="Flavodoxin_1"/>
    <property type="match status" value="1"/>
</dbReference>
<keyword evidence="9 14" id="KW-0521">NADP</keyword>
<dbReference type="Gene3D" id="1.20.990.10">
    <property type="entry name" value="NADPH-cytochrome p450 Reductase, Chain A, domain 3"/>
    <property type="match status" value="1"/>
</dbReference>
<dbReference type="InterPro" id="IPR036396">
    <property type="entry name" value="Cyt_P450_sf"/>
</dbReference>
<feature type="binding site" description="axial binding residue" evidence="15">
    <location>
        <position position="436"/>
    </location>
    <ligand>
        <name>heme</name>
        <dbReference type="ChEBI" id="CHEBI:30413"/>
    </ligand>
    <ligandPart>
        <name>Fe</name>
        <dbReference type="ChEBI" id="CHEBI:18248"/>
    </ligandPart>
</feature>
<dbReference type="Pfam" id="PF00175">
    <property type="entry name" value="NAD_binding_1"/>
    <property type="match status" value="1"/>
</dbReference>
<dbReference type="Gene3D" id="3.40.50.360">
    <property type="match status" value="1"/>
</dbReference>
<proteinExistence type="inferred from homology"/>
<evidence type="ECO:0000259" key="18">
    <source>
        <dbReference type="PROSITE" id="PS51384"/>
    </source>
</evidence>
<dbReference type="InterPro" id="IPR017938">
    <property type="entry name" value="Riboflavin_synthase-like_b-brl"/>
</dbReference>
<gene>
    <name evidence="19" type="ORF">QBC41DRAFT_266577</name>
</gene>
<comment type="cofactor">
    <cofactor evidence="14">
        <name>FAD</name>
        <dbReference type="ChEBI" id="CHEBI:57692"/>
    </cofactor>
    <cofactor evidence="14">
        <name>FMN</name>
        <dbReference type="ChEBI" id="CHEBI:58210"/>
    </cofactor>
</comment>
<dbReference type="Proteomes" id="UP001174997">
    <property type="component" value="Unassembled WGS sequence"/>
</dbReference>
<evidence type="ECO:0000256" key="8">
    <source>
        <dbReference type="ARBA" id="ARBA00022827"/>
    </source>
</evidence>
<dbReference type="GO" id="GO:0005829">
    <property type="term" value="C:cytosol"/>
    <property type="evidence" value="ECO:0007669"/>
    <property type="project" value="TreeGrafter"/>
</dbReference>
<evidence type="ECO:0000256" key="10">
    <source>
        <dbReference type="ARBA" id="ARBA00022982"/>
    </source>
</evidence>
<dbReference type="Gene3D" id="3.40.50.80">
    <property type="entry name" value="Nucleotide-binding domain of ferredoxin-NADP reductase (FNR) module"/>
    <property type="match status" value="1"/>
</dbReference>
<dbReference type="InterPro" id="IPR017972">
    <property type="entry name" value="Cyt_P450_CS"/>
</dbReference>
<evidence type="ECO:0000256" key="12">
    <source>
        <dbReference type="ARBA" id="ARBA00023004"/>
    </source>
</evidence>
<dbReference type="InterPro" id="IPR023206">
    <property type="entry name" value="Bifunctional_P450_P450_red"/>
</dbReference>
<dbReference type="InterPro" id="IPR002401">
    <property type="entry name" value="Cyt_P450_E_grp-I"/>
</dbReference>
<dbReference type="SUPFAM" id="SSF63380">
    <property type="entry name" value="Riboflavin synthase domain-like"/>
    <property type="match status" value="1"/>
</dbReference>
<evidence type="ECO:0000313" key="20">
    <source>
        <dbReference type="Proteomes" id="UP001174997"/>
    </source>
</evidence>
<evidence type="ECO:0000256" key="11">
    <source>
        <dbReference type="ARBA" id="ARBA00023002"/>
    </source>
</evidence>
<evidence type="ECO:0000313" key="19">
    <source>
        <dbReference type="EMBL" id="KAK0673317.1"/>
    </source>
</evidence>
<evidence type="ECO:0000259" key="17">
    <source>
        <dbReference type="PROSITE" id="PS50902"/>
    </source>
</evidence>
<keyword evidence="8 14" id="KW-0274">FAD</keyword>
<dbReference type="Gene3D" id="1.10.630.10">
    <property type="entry name" value="Cytochrome P450"/>
    <property type="match status" value="1"/>
</dbReference>
<dbReference type="Pfam" id="PF00667">
    <property type="entry name" value="FAD_binding_1"/>
    <property type="match status" value="1"/>
</dbReference>
<dbReference type="GO" id="GO:0010181">
    <property type="term" value="F:FMN binding"/>
    <property type="evidence" value="ECO:0007669"/>
    <property type="project" value="UniProtKB-UniRule"/>
</dbReference>
<keyword evidence="13 14" id="KW-0503">Monooxygenase</keyword>
<protein>
    <recommendedName>
        <fullName evidence="14">Bifunctional cytochrome P450/NADPH--P450 reductase</fullName>
    </recommendedName>
    <domain>
        <recommendedName>
            <fullName evidence="14">Cytochrome P450</fullName>
            <ecNumber evidence="14">1.14.14.1</ecNumber>
        </recommendedName>
    </domain>
    <domain>
        <recommendedName>
            <fullName evidence="14">NADPH--cytochrome P450 reductase</fullName>
            <ecNumber evidence="14">1.6.2.4</ecNumber>
        </recommendedName>
    </domain>
</protein>
<dbReference type="PRINTS" id="PR00385">
    <property type="entry name" value="P450"/>
</dbReference>
<dbReference type="InterPro" id="IPR003097">
    <property type="entry name" value="CysJ-like_FAD-binding"/>
</dbReference>
<dbReference type="GO" id="GO:0020037">
    <property type="term" value="F:heme binding"/>
    <property type="evidence" value="ECO:0007669"/>
    <property type="project" value="UniProtKB-UniRule"/>
</dbReference>
<accession>A0AA39ZLV8</accession>
<reference evidence="19" key="1">
    <citation type="submission" date="2023-06" db="EMBL/GenBank/DDBJ databases">
        <title>Genome-scale phylogeny and comparative genomics of the fungal order Sordariales.</title>
        <authorList>
            <consortium name="Lawrence Berkeley National Laboratory"/>
            <person name="Hensen N."/>
            <person name="Bonometti L."/>
            <person name="Westerberg I."/>
            <person name="Brannstrom I.O."/>
            <person name="Guillou S."/>
            <person name="Cros-Aarteil S."/>
            <person name="Calhoun S."/>
            <person name="Haridas S."/>
            <person name="Kuo A."/>
            <person name="Mondo S."/>
            <person name="Pangilinan J."/>
            <person name="Riley R."/>
            <person name="Labutti K."/>
            <person name="Andreopoulos B."/>
            <person name="Lipzen A."/>
            <person name="Chen C."/>
            <person name="Yanf M."/>
            <person name="Daum C."/>
            <person name="Ng V."/>
            <person name="Clum A."/>
            <person name="Steindorff A."/>
            <person name="Ohm R."/>
            <person name="Martin F."/>
            <person name="Silar P."/>
            <person name="Natvig D."/>
            <person name="Lalanne C."/>
            <person name="Gautier V."/>
            <person name="Ament-Velasquez S.L."/>
            <person name="Kruys A."/>
            <person name="Hutchinson M.I."/>
            <person name="Powell A.J."/>
            <person name="Barry K."/>
            <person name="Miller A.N."/>
            <person name="Grigoriev I.V."/>
            <person name="Debuchy R."/>
            <person name="Gladieux P."/>
            <person name="Thoren M.H."/>
            <person name="Johannesson H."/>
        </authorList>
    </citation>
    <scope>NUCLEOTIDE SEQUENCE</scope>
    <source>
        <strain evidence="19">CBS 307.81</strain>
    </source>
</reference>
<name>A0AA39ZLV8_9PEZI</name>
<organism evidence="19 20">
    <name type="scientific">Cercophora samala</name>
    <dbReference type="NCBI Taxonomy" id="330535"/>
    <lineage>
        <taxon>Eukaryota</taxon>
        <taxon>Fungi</taxon>
        <taxon>Dikarya</taxon>
        <taxon>Ascomycota</taxon>
        <taxon>Pezizomycotina</taxon>
        <taxon>Sordariomycetes</taxon>
        <taxon>Sordariomycetidae</taxon>
        <taxon>Sordariales</taxon>
        <taxon>Lasiosphaeriaceae</taxon>
        <taxon>Cercophora</taxon>
    </lineage>
</organism>
<dbReference type="AlphaFoldDB" id="A0AA39ZLV8"/>
<dbReference type="PROSITE" id="PS51384">
    <property type="entry name" value="FAD_FR"/>
    <property type="match status" value="1"/>
</dbReference>
<dbReference type="PRINTS" id="PR00463">
    <property type="entry name" value="EP450I"/>
</dbReference>
<evidence type="ECO:0000256" key="14">
    <source>
        <dbReference type="PIRNR" id="PIRNR000209"/>
    </source>
</evidence>
<feature type="region of interest" description="Disordered" evidence="16">
    <location>
        <begin position="881"/>
        <end position="906"/>
    </location>
</feature>
<comment type="catalytic activity">
    <reaction evidence="14">
        <text>2 oxidized [cytochrome P450] + NADPH = 2 reduced [cytochrome P450] + NADP(+) + H(+)</text>
        <dbReference type="Rhea" id="RHEA:24040"/>
        <dbReference type="Rhea" id="RHEA-COMP:14627"/>
        <dbReference type="Rhea" id="RHEA-COMP:14628"/>
        <dbReference type="ChEBI" id="CHEBI:15378"/>
        <dbReference type="ChEBI" id="CHEBI:55376"/>
        <dbReference type="ChEBI" id="CHEBI:57783"/>
        <dbReference type="ChEBI" id="CHEBI:58349"/>
        <dbReference type="ChEBI" id="CHEBI:60344"/>
        <dbReference type="EC" id="1.6.2.4"/>
    </reaction>
</comment>
<keyword evidence="5 14" id="KW-0285">Flavoprotein</keyword>
<comment type="catalytic activity">
    <reaction evidence="14">
        <text>an organic molecule + reduced [NADPH--hemoprotein reductase] + O2 = an alcohol + oxidized [NADPH--hemoprotein reductase] + H2O + H(+)</text>
        <dbReference type="Rhea" id="RHEA:17149"/>
        <dbReference type="Rhea" id="RHEA-COMP:11964"/>
        <dbReference type="Rhea" id="RHEA-COMP:11965"/>
        <dbReference type="ChEBI" id="CHEBI:15377"/>
        <dbReference type="ChEBI" id="CHEBI:15378"/>
        <dbReference type="ChEBI" id="CHEBI:15379"/>
        <dbReference type="ChEBI" id="CHEBI:30879"/>
        <dbReference type="ChEBI" id="CHEBI:57618"/>
        <dbReference type="ChEBI" id="CHEBI:58210"/>
        <dbReference type="ChEBI" id="CHEBI:142491"/>
        <dbReference type="EC" id="1.14.14.1"/>
    </reaction>
</comment>
<evidence type="ECO:0000256" key="5">
    <source>
        <dbReference type="ARBA" id="ARBA00022630"/>
    </source>
</evidence>
<comment type="cofactor">
    <cofactor evidence="1 14 15">
        <name>heme</name>
        <dbReference type="ChEBI" id="CHEBI:30413"/>
    </cofactor>
</comment>
<dbReference type="GO" id="GO:0003958">
    <property type="term" value="F:NADPH-hemoprotein reductase activity"/>
    <property type="evidence" value="ECO:0007669"/>
    <property type="project" value="UniProtKB-UniRule"/>
</dbReference>
<evidence type="ECO:0000256" key="1">
    <source>
        <dbReference type="ARBA" id="ARBA00001971"/>
    </source>
</evidence>
<dbReference type="EMBL" id="JAULSY010000007">
    <property type="protein sequence ID" value="KAK0673317.1"/>
    <property type="molecule type" value="Genomic_DNA"/>
</dbReference>
<evidence type="ECO:0000256" key="2">
    <source>
        <dbReference type="ARBA" id="ARBA00010018"/>
    </source>
</evidence>
<dbReference type="PROSITE" id="PS00086">
    <property type="entry name" value="CYTOCHROME_P450"/>
    <property type="match status" value="1"/>
</dbReference>
<keyword evidence="11 14" id="KW-0560">Oxidoreductase</keyword>
<dbReference type="GO" id="GO:0005506">
    <property type="term" value="F:iron ion binding"/>
    <property type="evidence" value="ECO:0007669"/>
    <property type="project" value="UniProtKB-UniRule"/>
</dbReference>
<dbReference type="InterPro" id="IPR001128">
    <property type="entry name" value="Cyt_P450"/>
</dbReference>
<feature type="region of interest" description="Disordered" evidence="16">
    <location>
        <begin position="1"/>
        <end position="43"/>
    </location>
</feature>
<comment type="similarity">
    <text evidence="2 14">In the N-terminal section; belongs to the cytochrome P450 family.</text>
</comment>
<dbReference type="Pfam" id="PF00067">
    <property type="entry name" value="p450"/>
    <property type="match status" value="1"/>
</dbReference>
<dbReference type="EC" id="1.14.14.1" evidence="14"/>
<comment type="caution">
    <text evidence="19">The sequence shown here is derived from an EMBL/GenBank/DDBJ whole genome shotgun (WGS) entry which is preliminary data.</text>
</comment>
<dbReference type="GO" id="GO:0070330">
    <property type="term" value="F:aromatase activity"/>
    <property type="evidence" value="ECO:0007669"/>
    <property type="project" value="UniProtKB-UniRule"/>
</dbReference>
<evidence type="ECO:0000256" key="4">
    <source>
        <dbReference type="ARBA" id="ARBA00022617"/>
    </source>
</evidence>
<sequence length="1129" mass="125026">MSCPFHVEGAAKPPGSSHSEPSKSTTPTLEEIGEGEPIPQPPERWLTGNLGEINPEFSMGSLWRLADVYGPIFTLNLVKRKIVVLSSHALINEVCDEKRFEKKVAGAQEAIRVFVKNGLFTSYNEEEEWGIAHRTLLPAFGPLHVRTMFPKMTDILSQMILRWDRFGPDYRISTHDDFTRLAFDIIGLCAFNHRFNAFYSEELIPFAKQLGDVLIETGKRTSRPEIQNTLAFLSKRHMMENIHAMWKVCDDIVAERKANPRPDIDDTLNVMLNAKDPVTGKGFTDENIRYQMATFLVAGHDTSAGTMMFLFYNLLKHPEAMQKCYAEVDAVLGDRELQMEDIPKLKYIDAAMKEALRFCGPIPAFMRQAKETTIIGGKYKVTPNETLTFNLKGLHNDPAVWGPDAAEFKPERFLNGGWERLPPNSWKPFGTGVRSCIGRYLAEQEVLITMAMVLQRFVIEMADPDYELKIKSTLTIKPDEFYIKARRRPGRDHLFNFSAGAAPTPASASKTANGAGAANPNLKPFSIFYGGNSGTCKSFAEDLETNAANHGLSVPAKVQSLDDAVENLPKDHPLVIVTSSYEGLPPDNARNFVAWLETRAADPSNSELLRGVSYAVFGAGNKDWASTYHRIPKLVDELLEKLGATRLVPTGFVDVSQDIVGPLEEWKLTLFPALREAVGVTAAVKSEELQVEITQPTAPSKLAGEQLSQGLVLVNKVLAKKGLGPEKRQIDILLPPGVQYRSGDYLAIQPFNPRDSIRRVLHRFGLHPDDLVTVSGTTKEHLKSESGGPISVFELIGTRVELANPASQRQVAHLASLSSGLDADKLYSLATDAEYSVSVLAKRFSVLDLLEDFPSCKLSFASYLDMLSPLSPRQYSISSSPLAQKPLPDQQDSWSSFSISEEGADPEKSSLTATLTYDVYHSPLLSHPTTKSFHGVSSSHLASLQPGARLRCFVRKTNAPFRLPSDPSTPVIMVAAGTGIAPMRAFLQERSAIASARGGYQKSGLGPAILYYGCRDYEEDFLYKEELGNWEKEGVVKVRAAFSRRADEEKGGKTGHVDGLIWEDRGELKELIKRGAKILVCGSAGRLGRSTGEVCLRIYEEEFPDRGRRGAEEWLGRMREGRYVSDVFG</sequence>
<dbReference type="PIRSF" id="PIRSF000209">
    <property type="entry name" value="Bifunctional_P450_P450R"/>
    <property type="match status" value="1"/>
</dbReference>
<feature type="domain" description="Flavodoxin-like" evidence="17">
    <location>
        <begin position="525"/>
        <end position="671"/>
    </location>
</feature>
<evidence type="ECO:0000256" key="9">
    <source>
        <dbReference type="ARBA" id="ARBA00022857"/>
    </source>
</evidence>
<dbReference type="InterPro" id="IPR001433">
    <property type="entry name" value="OxRdtase_FAD/NAD-bd"/>
</dbReference>
<evidence type="ECO:0000256" key="13">
    <source>
        <dbReference type="ARBA" id="ARBA00023033"/>
    </source>
</evidence>
<keyword evidence="4 14" id="KW-0349">Heme</keyword>
<evidence type="ECO:0000256" key="6">
    <source>
        <dbReference type="ARBA" id="ARBA00022643"/>
    </source>
</evidence>
<evidence type="ECO:0000256" key="15">
    <source>
        <dbReference type="PIRSR" id="PIRSR000209-1"/>
    </source>
</evidence>
<dbReference type="InterPro" id="IPR008254">
    <property type="entry name" value="Flavodoxin/NO_synth"/>
</dbReference>
<dbReference type="EC" id="1.6.2.4" evidence="14"/>
<keyword evidence="7 14" id="KW-0479">Metal-binding</keyword>
<keyword evidence="10 14" id="KW-0249">Electron transport</keyword>
<keyword evidence="20" id="KW-1185">Reference proteome</keyword>
<dbReference type="InterPro" id="IPR017927">
    <property type="entry name" value="FAD-bd_FR_type"/>
</dbReference>
<feature type="compositionally biased region" description="Polar residues" evidence="16">
    <location>
        <begin position="890"/>
        <end position="899"/>
    </location>
</feature>